<sequence>MSEILFLAHRIPFPPDRGDKIRSHHVLKALARLAPVHVATFADEPEDMAQEAELATLAASHCLVERRKPLAIAGLEALARREPVSLAAFRDRALASYVAKVLTERPISAIYVFSGQMAQYVPKTFTGHVVADLVDVDSAKFEAYGASGKGPRAWIERREGRMLSRVEQAVVERSDTTLLISDEECELLRSRLLSGVSARDVHAMGNGIDAALFDPALVAANPAMAAMPGPRVIFTGQMDYAPNIAAAERAIRAIMPRVREIFPDASFHVVGRNPPESLRAFDGSGGVKVWGRVPDIRPFLAGADLALVPLEIARGVQNKVLEAMAMGLPVVLSPGAATGIAARDGRDFAIAESDADLVQALISLARDREAARAMAVSARGWILANASWPAALARLPEFCGLAQGREHIDAA</sequence>
<gene>
    <name evidence="1" type="ORF">I5E68_08650</name>
</gene>
<dbReference type="AlphaFoldDB" id="A0A931MKK3"/>
<keyword evidence="2" id="KW-1185">Reference proteome</keyword>
<dbReference type="NCBIfam" id="TIGR03087">
    <property type="entry name" value="stp1"/>
    <property type="match status" value="1"/>
</dbReference>
<dbReference type="EMBL" id="JADZGI010000001">
    <property type="protein sequence ID" value="MBH0113017.1"/>
    <property type="molecule type" value="Genomic_DNA"/>
</dbReference>
<dbReference type="Gene3D" id="3.40.50.2000">
    <property type="entry name" value="Glycogen Phosphorylase B"/>
    <property type="match status" value="1"/>
</dbReference>
<organism evidence="1 2">
    <name type="scientific">Novosphingobium aureum</name>
    <dbReference type="NCBI Taxonomy" id="2792964"/>
    <lineage>
        <taxon>Bacteria</taxon>
        <taxon>Pseudomonadati</taxon>
        <taxon>Pseudomonadota</taxon>
        <taxon>Alphaproteobacteria</taxon>
        <taxon>Sphingomonadales</taxon>
        <taxon>Sphingomonadaceae</taxon>
        <taxon>Novosphingobium</taxon>
    </lineage>
</organism>
<dbReference type="InterPro" id="IPR017521">
    <property type="entry name" value="Sugar_tfrase_PEP-CTERM_Stp1"/>
</dbReference>
<dbReference type="CDD" id="cd03801">
    <property type="entry name" value="GT4_PimA-like"/>
    <property type="match status" value="1"/>
</dbReference>
<evidence type="ECO:0000313" key="1">
    <source>
        <dbReference type="EMBL" id="MBH0113017.1"/>
    </source>
</evidence>
<accession>A0A931MKK3</accession>
<dbReference type="PANTHER" id="PTHR12526">
    <property type="entry name" value="GLYCOSYLTRANSFERASE"/>
    <property type="match status" value="1"/>
</dbReference>
<dbReference type="GO" id="GO:0016757">
    <property type="term" value="F:glycosyltransferase activity"/>
    <property type="evidence" value="ECO:0007669"/>
    <property type="project" value="TreeGrafter"/>
</dbReference>
<dbReference type="RefSeq" id="WP_197162949.1">
    <property type="nucleotide sequence ID" value="NZ_JADZGI010000001.1"/>
</dbReference>
<dbReference type="Proteomes" id="UP000617634">
    <property type="component" value="Unassembled WGS sequence"/>
</dbReference>
<name>A0A931MKK3_9SPHN</name>
<dbReference type="Pfam" id="PF13692">
    <property type="entry name" value="Glyco_trans_1_4"/>
    <property type="match status" value="1"/>
</dbReference>
<dbReference type="SUPFAM" id="SSF53756">
    <property type="entry name" value="UDP-Glycosyltransferase/glycogen phosphorylase"/>
    <property type="match status" value="1"/>
</dbReference>
<reference evidence="1" key="1">
    <citation type="submission" date="2020-11" db="EMBL/GenBank/DDBJ databases">
        <title>Novosphingobium aureum sp. nov., a marine bacterium isolated from sediment of a salt flat.</title>
        <authorList>
            <person name="Yoo Y."/>
            <person name="Kim J.-J."/>
        </authorList>
    </citation>
    <scope>NUCLEOTIDE SEQUENCE</scope>
    <source>
        <strain evidence="1">YJ-S2-02</strain>
    </source>
</reference>
<comment type="caution">
    <text evidence="1">The sequence shown here is derived from an EMBL/GenBank/DDBJ whole genome shotgun (WGS) entry which is preliminary data.</text>
</comment>
<dbReference type="PANTHER" id="PTHR12526:SF600">
    <property type="entry name" value="GLYCOSYL TRANSFERASE GROUP 1"/>
    <property type="match status" value="1"/>
</dbReference>
<evidence type="ECO:0000313" key="2">
    <source>
        <dbReference type="Proteomes" id="UP000617634"/>
    </source>
</evidence>
<proteinExistence type="predicted"/>
<protein>
    <submittedName>
        <fullName evidence="1">TIGR03087 family PEP-CTERM/XrtA system glycosyltransferase</fullName>
    </submittedName>
</protein>